<accession>A0A5M8PC67</accession>
<dbReference type="Proteomes" id="UP000324767">
    <property type="component" value="Unassembled WGS sequence"/>
</dbReference>
<comment type="caution">
    <text evidence="1">The sequence shown here is derived from an EMBL/GenBank/DDBJ whole genome shotgun (WGS) entry which is preliminary data.</text>
</comment>
<organism evidence="1 3">
    <name type="scientific">Lasallia pustulata</name>
    <dbReference type="NCBI Taxonomy" id="136370"/>
    <lineage>
        <taxon>Eukaryota</taxon>
        <taxon>Fungi</taxon>
        <taxon>Dikarya</taxon>
        <taxon>Ascomycota</taxon>
        <taxon>Pezizomycotina</taxon>
        <taxon>Lecanoromycetes</taxon>
        <taxon>OSLEUM clade</taxon>
        <taxon>Umbilicariomycetidae</taxon>
        <taxon>Umbilicariales</taxon>
        <taxon>Umbilicariaceae</taxon>
        <taxon>Lasallia</taxon>
    </lineage>
</organism>
<evidence type="ECO:0000313" key="3">
    <source>
        <dbReference type="Proteomes" id="UP000324767"/>
    </source>
</evidence>
<dbReference type="AlphaFoldDB" id="A0A5M8PC67"/>
<proteinExistence type="predicted"/>
<name>A0A5M8PC67_9LECA</name>
<reference evidence="1 3" key="1">
    <citation type="submission" date="2019-09" db="EMBL/GenBank/DDBJ databases">
        <title>The hologenome of the rock-dwelling lichen Lasallia pustulata.</title>
        <authorList>
            <person name="Greshake Tzovaras B."/>
            <person name="Segers F."/>
            <person name="Bicker A."/>
            <person name="Dal Grande F."/>
            <person name="Otte J."/>
            <person name="Hankeln T."/>
            <person name="Schmitt I."/>
            <person name="Ebersberger I."/>
        </authorList>
    </citation>
    <scope>NUCLEOTIDE SEQUENCE [LARGE SCALE GENOMIC DNA]</scope>
    <source>
        <strain evidence="1">A1-1</strain>
    </source>
</reference>
<protein>
    <submittedName>
        <fullName evidence="1">Uncharacterized protein</fullName>
    </submittedName>
</protein>
<dbReference type="EMBL" id="VXIT01000020">
    <property type="protein sequence ID" value="KAA6407107.1"/>
    <property type="molecule type" value="Genomic_DNA"/>
</dbReference>
<evidence type="ECO:0000313" key="2">
    <source>
        <dbReference type="EMBL" id="KAA6407107.1"/>
    </source>
</evidence>
<dbReference type="EMBL" id="VXIT01000039">
    <property type="protein sequence ID" value="KAA6406362.1"/>
    <property type="molecule type" value="Genomic_DNA"/>
</dbReference>
<evidence type="ECO:0000313" key="1">
    <source>
        <dbReference type="EMBL" id="KAA6406362.1"/>
    </source>
</evidence>
<dbReference type="OrthoDB" id="5488004at2759"/>
<gene>
    <name evidence="2" type="ORF">FRX48_09173</name>
    <name evidence="1" type="ORF">FRX48_09852</name>
</gene>
<sequence>MLSHLPKQVVHSDGHLNINLTDDNPVVLGSFNKNGIIIRRPIEYDIAGLKIQRPPGSHYPQTHGYSIKREDMDYCGDWTNALAEEEGEEEMIFKKMSLNDNWLGLS</sequence>